<feature type="compositionally biased region" description="Pro residues" evidence="1">
    <location>
        <begin position="360"/>
        <end position="377"/>
    </location>
</feature>
<feature type="compositionally biased region" description="Low complexity" evidence="1">
    <location>
        <begin position="478"/>
        <end position="488"/>
    </location>
</feature>
<dbReference type="Proteomes" id="UP000521872">
    <property type="component" value="Unassembled WGS sequence"/>
</dbReference>
<evidence type="ECO:0000313" key="3">
    <source>
        <dbReference type="Proteomes" id="UP000521872"/>
    </source>
</evidence>
<dbReference type="EMBL" id="JAACJL010000001">
    <property type="protein sequence ID" value="KAF4622985.1"/>
    <property type="molecule type" value="Genomic_DNA"/>
</dbReference>
<dbReference type="InterPro" id="IPR038014">
    <property type="entry name" value="Ies1"/>
</dbReference>
<keyword evidence="3" id="KW-1185">Reference proteome</keyword>
<organism evidence="2 3">
    <name type="scientific">Agrocybe pediades</name>
    <dbReference type="NCBI Taxonomy" id="84607"/>
    <lineage>
        <taxon>Eukaryota</taxon>
        <taxon>Fungi</taxon>
        <taxon>Dikarya</taxon>
        <taxon>Basidiomycota</taxon>
        <taxon>Agaricomycotina</taxon>
        <taxon>Agaricomycetes</taxon>
        <taxon>Agaricomycetidae</taxon>
        <taxon>Agaricales</taxon>
        <taxon>Agaricineae</taxon>
        <taxon>Strophariaceae</taxon>
        <taxon>Agrocybe</taxon>
    </lineage>
</organism>
<feature type="compositionally biased region" description="Pro residues" evidence="1">
    <location>
        <begin position="489"/>
        <end position="510"/>
    </location>
</feature>
<protein>
    <submittedName>
        <fullName evidence="2">Uncharacterized protein</fullName>
    </submittedName>
</protein>
<reference evidence="2 3" key="1">
    <citation type="submission" date="2019-12" db="EMBL/GenBank/DDBJ databases">
        <authorList>
            <person name="Floudas D."/>
            <person name="Bentzer J."/>
            <person name="Ahren D."/>
            <person name="Johansson T."/>
            <person name="Persson P."/>
            <person name="Tunlid A."/>
        </authorList>
    </citation>
    <scope>NUCLEOTIDE SEQUENCE [LARGE SCALE GENOMIC DNA]</scope>
    <source>
        <strain evidence="2 3">CBS 102.39</strain>
    </source>
</reference>
<feature type="compositionally biased region" description="Low complexity" evidence="1">
    <location>
        <begin position="378"/>
        <end position="392"/>
    </location>
</feature>
<feature type="compositionally biased region" description="Pro residues" evidence="1">
    <location>
        <begin position="468"/>
        <end position="477"/>
    </location>
</feature>
<dbReference type="PANTHER" id="PTHR37287">
    <property type="entry name" value="INO EIGHTY SUBUNIT 1"/>
    <property type="match status" value="1"/>
</dbReference>
<feature type="region of interest" description="Disordered" evidence="1">
    <location>
        <begin position="353"/>
        <end position="439"/>
    </location>
</feature>
<sequence length="597" mass="66395">MSSISPPSAPHGSQLAWLDDAAAPVGYLSRKALPIKKNDAEPLNREDVQYDLLDYIFTDKHAVFTNPHPPVAGSKVTFADLYVSALYASSKCSKVLKEKMVEIPAFSIEFAKIALLTNVGRINTTMAFFPEMKTALRTYHPVPSLQKTEGNAQDAPRIKNCLKAAVVPSETQTSSPSTPEEVLAKLRAGQRPSTSVVNLVFVLANHAAPLAELHFDGHLNFLDLFLPNTRLASADRGRVFLWLLYHYLEDEHVPNPFDDAHSIKHANAVPRMRRLSTPELLQENVDTQEEIEFGIEMSQERNTFLQTLISSSEGERKFKINATTPHFVSEGTHRQLPPGLNDGRAFLFYVPRPQDQMNANPPPPEPVLQPSSPPPAGAPQLLAPALQATPRPALRPPPPAPLQPATRPVLRPRTSPPPAREPAPRPTIRPPRPPSQFHPAPQVIALRPRTPPTPPSFYLAPRLALRPRTPPPPPPAIFYPAPRLALRPRTPPPPPPRPPLLPLRPRPPSYQGPQRQPDRHSYPTSTSVHRPEMPVHRPTSSFAPQPRTMFQQAWHLATSTDPLLDSDEEIMDEHARVDYSRRLSIIARLRKKPPPTK</sequence>
<feature type="compositionally biased region" description="Pro residues" evidence="1">
    <location>
        <begin position="393"/>
        <end position="402"/>
    </location>
</feature>
<dbReference type="AlphaFoldDB" id="A0A8H4R3Y0"/>
<feature type="compositionally biased region" description="Low complexity" evidence="1">
    <location>
        <begin position="403"/>
        <end position="413"/>
    </location>
</feature>
<feature type="compositionally biased region" description="Pro residues" evidence="1">
    <location>
        <begin position="414"/>
        <end position="436"/>
    </location>
</feature>
<evidence type="ECO:0000313" key="2">
    <source>
        <dbReference type="EMBL" id="KAF4622985.1"/>
    </source>
</evidence>
<name>A0A8H4R3Y0_9AGAR</name>
<evidence type="ECO:0000256" key="1">
    <source>
        <dbReference type="SAM" id="MobiDB-lite"/>
    </source>
</evidence>
<accession>A0A8H4R3Y0</accession>
<proteinExistence type="predicted"/>
<dbReference type="GO" id="GO:0031011">
    <property type="term" value="C:Ino80 complex"/>
    <property type="evidence" value="ECO:0007669"/>
    <property type="project" value="InterPro"/>
</dbReference>
<feature type="region of interest" description="Disordered" evidence="1">
    <location>
        <begin position="464"/>
        <end position="544"/>
    </location>
</feature>
<dbReference type="PANTHER" id="PTHR37287:SF1">
    <property type="entry name" value="INO EIGHTY SUBUNIT 1"/>
    <property type="match status" value="1"/>
</dbReference>
<gene>
    <name evidence="2" type="ORF">D9613_001974</name>
</gene>
<comment type="caution">
    <text evidence="2">The sequence shown here is derived from an EMBL/GenBank/DDBJ whole genome shotgun (WGS) entry which is preliminary data.</text>
</comment>